<evidence type="ECO:0000259" key="6">
    <source>
        <dbReference type="PROSITE" id="PS51352"/>
    </source>
</evidence>
<dbReference type="SUPFAM" id="SSF52833">
    <property type="entry name" value="Thioredoxin-like"/>
    <property type="match status" value="1"/>
</dbReference>
<dbReference type="CDD" id="cd02968">
    <property type="entry name" value="SCO"/>
    <property type="match status" value="1"/>
</dbReference>
<keyword evidence="5" id="KW-0732">Signal</keyword>
<gene>
    <name evidence="7" type="ordered locus">Sala_2979</name>
</gene>
<feature type="signal peptide" evidence="5">
    <location>
        <begin position="1"/>
        <end position="25"/>
    </location>
</feature>
<dbReference type="PANTHER" id="PTHR12151:SF25">
    <property type="entry name" value="LINALOOL DEHYDRATASE_ISOMERASE DOMAIN-CONTAINING PROTEIN"/>
    <property type="match status" value="1"/>
</dbReference>
<accession>Q1GNT8</accession>
<keyword evidence="8" id="KW-1185">Reference proteome</keyword>
<protein>
    <submittedName>
        <fullName evidence="7">Electron transport protein SCO1/SenC</fullName>
    </submittedName>
</protein>
<dbReference type="STRING" id="317655.Sala_2979"/>
<dbReference type="GO" id="GO:0046872">
    <property type="term" value="F:metal ion binding"/>
    <property type="evidence" value="ECO:0007669"/>
    <property type="project" value="UniProtKB-KW"/>
</dbReference>
<dbReference type="HOGENOM" id="CLU_050131_3_1_5"/>
<dbReference type="PROSITE" id="PS51352">
    <property type="entry name" value="THIOREDOXIN_2"/>
    <property type="match status" value="1"/>
</dbReference>
<comment type="similarity">
    <text evidence="1">Belongs to the SCO1/2 family.</text>
</comment>
<dbReference type="FunFam" id="3.40.30.10:FF:000013">
    <property type="entry name" value="Blast:Protein SCO1 homolog, mitochondrial"/>
    <property type="match status" value="1"/>
</dbReference>
<evidence type="ECO:0000256" key="5">
    <source>
        <dbReference type="SAM" id="SignalP"/>
    </source>
</evidence>
<evidence type="ECO:0000313" key="7">
    <source>
        <dbReference type="EMBL" id="ABF54684.1"/>
    </source>
</evidence>
<feature type="binding site" evidence="3">
    <location>
        <position position="172"/>
    </location>
    <ligand>
        <name>Cu cation</name>
        <dbReference type="ChEBI" id="CHEBI:23378"/>
    </ligand>
</feature>
<dbReference type="InterPro" id="IPR036249">
    <property type="entry name" value="Thioredoxin-like_sf"/>
</dbReference>
<sequence>MMNVANMGQRIVRASLILVFGAALAGCDGSGGSAAPARPPLEGARIGGPFTLTDQNGRTVRDSDFAGRYRLIYFGYSFCPDICPVDLQKLMRGLARFEKTDAARGARVAPLFITVDPARDTPEALKPFVARYHPRLLGLTGTPEQIAAAAKAFVVTYNKVPGSAPDRYLMAHSQLAFLMGPDGKPLALLPLDDPTTDPDEGAPTKVAAELAKWVK</sequence>
<feature type="domain" description="Thioredoxin" evidence="6">
    <location>
        <begin position="41"/>
        <end position="212"/>
    </location>
</feature>
<evidence type="ECO:0000256" key="1">
    <source>
        <dbReference type="ARBA" id="ARBA00010996"/>
    </source>
</evidence>
<feature type="disulfide bond" description="Redox-active" evidence="4">
    <location>
        <begin position="79"/>
        <end position="83"/>
    </location>
</feature>
<evidence type="ECO:0000256" key="2">
    <source>
        <dbReference type="ARBA" id="ARBA00023008"/>
    </source>
</evidence>
<dbReference type="InterPro" id="IPR013766">
    <property type="entry name" value="Thioredoxin_domain"/>
</dbReference>
<dbReference type="eggNOG" id="COG1999">
    <property type="taxonomic scope" value="Bacteria"/>
</dbReference>
<feature type="chain" id="PRO_5004189356" evidence="5">
    <location>
        <begin position="26"/>
        <end position="215"/>
    </location>
</feature>
<dbReference type="Pfam" id="PF02630">
    <property type="entry name" value="SCO1-SenC"/>
    <property type="match status" value="1"/>
</dbReference>
<dbReference type="PANTHER" id="PTHR12151">
    <property type="entry name" value="ELECTRON TRANSPORT PROTIN SCO1/SENC FAMILY MEMBER"/>
    <property type="match status" value="1"/>
</dbReference>
<evidence type="ECO:0000313" key="8">
    <source>
        <dbReference type="Proteomes" id="UP000006578"/>
    </source>
</evidence>
<dbReference type="EMBL" id="CP000356">
    <property type="protein sequence ID" value="ABF54684.1"/>
    <property type="molecule type" value="Genomic_DNA"/>
</dbReference>
<dbReference type="AlphaFoldDB" id="Q1GNT8"/>
<dbReference type="Gene3D" id="3.40.30.10">
    <property type="entry name" value="Glutaredoxin"/>
    <property type="match status" value="1"/>
</dbReference>
<dbReference type="RefSeq" id="WP_011543248.1">
    <property type="nucleotide sequence ID" value="NC_008048.1"/>
</dbReference>
<dbReference type="KEGG" id="sal:Sala_2979"/>
<feature type="binding site" evidence="3">
    <location>
        <position position="79"/>
    </location>
    <ligand>
        <name>Cu cation</name>
        <dbReference type="ChEBI" id="CHEBI:23378"/>
    </ligand>
</feature>
<reference evidence="7 8" key="1">
    <citation type="journal article" date="2009" name="Proc. Natl. Acad. Sci. U.S.A.">
        <title>The genomic basis of trophic strategy in marine bacteria.</title>
        <authorList>
            <person name="Lauro F.M."/>
            <person name="McDougald D."/>
            <person name="Thomas T."/>
            <person name="Williams T.J."/>
            <person name="Egan S."/>
            <person name="Rice S."/>
            <person name="DeMaere M.Z."/>
            <person name="Ting L."/>
            <person name="Ertan H."/>
            <person name="Johnson J."/>
            <person name="Ferriera S."/>
            <person name="Lapidus A."/>
            <person name="Anderson I."/>
            <person name="Kyrpides N."/>
            <person name="Munk A.C."/>
            <person name="Detter C."/>
            <person name="Han C.S."/>
            <person name="Brown M.V."/>
            <person name="Robb F.T."/>
            <person name="Kjelleberg S."/>
            <person name="Cavicchioli R."/>
        </authorList>
    </citation>
    <scope>NUCLEOTIDE SEQUENCE [LARGE SCALE GENOMIC DNA]</scope>
    <source>
        <strain evidence="8">DSM 13593 / LMG 18877 / RB2256</strain>
    </source>
</reference>
<dbReference type="InterPro" id="IPR003782">
    <property type="entry name" value="SCO1/SenC"/>
</dbReference>
<keyword evidence="4" id="KW-1015">Disulfide bond</keyword>
<keyword evidence="2 3" id="KW-0186">Copper</keyword>
<proteinExistence type="inferred from homology"/>
<dbReference type="Proteomes" id="UP000006578">
    <property type="component" value="Chromosome"/>
</dbReference>
<organism evidence="7 8">
    <name type="scientific">Sphingopyxis alaskensis (strain DSM 13593 / LMG 18877 / RB2256)</name>
    <name type="common">Sphingomonas alaskensis</name>
    <dbReference type="NCBI Taxonomy" id="317655"/>
    <lineage>
        <taxon>Bacteria</taxon>
        <taxon>Pseudomonadati</taxon>
        <taxon>Pseudomonadota</taxon>
        <taxon>Alphaproteobacteria</taxon>
        <taxon>Sphingomonadales</taxon>
        <taxon>Sphingomonadaceae</taxon>
        <taxon>Sphingopyxis</taxon>
    </lineage>
</organism>
<evidence type="ECO:0000256" key="4">
    <source>
        <dbReference type="PIRSR" id="PIRSR603782-2"/>
    </source>
</evidence>
<name>Q1GNT8_SPHAL</name>
<feature type="binding site" evidence="3">
    <location>
        <position position="83"/>
    </location>
    <ligand>
        <name>Cu cation</name>
        <dbReference type="ChEBI" id="CHEBI:23378"/>
    </ligand>
</feature>
<keyword evidence="3" id="KW-0479">Metal-binding</keyword>
<evidence type="ECO:0000256" key="3">
    <source>
        <dbReference type="PIRSR" id="PIRSR603782-1"/>
    </source>
</evidence>